<dbReference type="CDD" id="cd00177">
    <property type="entry name" value="START"/>
    <property type="match status" value="1"/>
</dbReference>
<dbReference type="PANTHER" id="PTHR19308">
    <property type="entry name" value="PHOSPHATIDYLCHOLINE TRANSFER PROTEIN"/>
    <property type="match status" value="1"/>
</dbReference>
<comment type="caution">
    <text evidence="2">The sequence shown here is derived from an EMBL/GenBank/DDBJ whole genome shotgun (WGS) entry which is preliminary data.</text>
</comment>
<dbReference type="PANTHER" id="PTHR19308:SF14">
    <property type="entry name" value="START DOMAIN-CONTAINING PROTEIN"/>
    <property type="match status" value="1"/>
</dbReference>
<feature type="domain" description="START" evidence="1">
    <location>
        <begin position="49"/>
        <end position="223"/>
    </location>
</feature>
<sequence>MVNSSPSVYSNGTNGIKTAHLRLYAPCAGGIKYLLAQSPDTEHLVPDVQEAEWEVVGTKKDVKLYKEVAKPPEKLNKTRGIGIIKAPTDFVASVIADDYEAWDDTIKELRVLNSERDPDTGALVEIIWTRYCLQVPLLKDRDFVYREVTQQLPGGVHIIFGQSITPEEEAQCTDVPHPASVIRGEMGASGWVIAPAEGGQHSNVTYVALTDLKGQFPQVLVNQYSTDVPLTVNDVRKVVTAKLKAQAKQAAKGCA</sequence>
<keyword evidence="3" id="KW-1185">Reference proteome</keyword>
<evidence type="ECO:0000313" key="2">
    <source>
        <dbReference type="EMBL" id="CAK0786150.1"/>
    </source>
</evidence>
<dbReference type="InterPro" id="IPR002913">
    <property type="entry name" value="START_lipid-bd_dom"/>
</dbReference>
<reference evidence="2 3" key="1">
    <citation type="submission" date="2023-10" db="EMBL/GenBank/DDBJ databases">
        <authorList>
            <person name="Maclean D."/>
            <person name="Macfadyen A."/>
        </authorList>
    </citation>
    <scope>NUCLEOTIDE SEQUENCE [LARGE SCALE GENOMIC DNA]</scope>
</reference>
<gene>
    <name evidence="2" type="ORF">CVIRNUC_009363</name>
</gene>
<name>A0AAV1IIV8_9CHLO</name>
<dbReference type="PROSITE" id="PS50848">
    <property type="entry name" value="START"/>
    <property type="match status" value="1"/>
</dbReference>
<dbReference type="EMBL" id="CAUYUE010000014">
    <property type="protein sequence ID" value="CAK0786150.1"/>
    <property type="molecule type" value="Genomic_DNA"/>
</dbReference>
<evidence type="ECO:0000313" key="3">
    <source>
        <dbReference type="Proteomes" id="UP001314263"/>
    </source>
</evidence>
<evidence type="ECO:0000259" key="1">
    <source>
        <dbReference type="PROSITE" id="PS50848"/>
    </source>
</evidence>
<dbReference type="Pfam" id="PF01852">
    <property type="entry name" value="START"/>
    <property type="match status" value="1"/>
</dbReference>
<organism evidence="2 3">
    <name type="scientific">Coccomyxa viridis</name>
    <dbReference type="NCBI Taxonomy" id="1274662"/>
    <lineage>
        <taxon>Eukaryota</taxon>
        <taxon>Viridiplantae</taxon>
        <taxon>Chlorophyta</taxon>
        <taxon>core chlorophytes</taxon>
        <taxon>Trebouxiophyceae</taxon>
        <taxon>Trebouxiophyceae incertae sedis</taxon>
        <taxon>Coccomyxaceae</taxon>
        <taxon>Coccomyxa</taxon>
    </lineage>
</organism>
<dbReference type="Gene3D" id="3.30.530.20">
    <property type="match status" value="1"/>
</dbReference>
<dbReference type="GO" id="GO:0005737">
    <property type="term" value="C:cytoplasm"/>
    <property type="evidence" value="ECO:0007669"/>
    <property type="project" value="UniProtKB-ARBA"/>
</dbReference>
<dbReference type="Proteomes" id="UP001314263">
    <property type="component" value="Unassembled WGS sequence"/>
</dbReference>
<dbReference type="SUPFAM" id="SSF55961">
    <property type="entry name" value="Bet v1-like"/>
    <property type="match status" value="1"/>
</dbReference>
<dbReference type="InterPro" id="IPR023393">
    <property type="entry name" value="START-like_dom_sf"/>
</dbReference>
<protein>
    <recommendedName>
        <fullName evidence="1">START domain-containing protein</fullName>
    </recommendedName>
</protein>
<accession>A0AAV1IIV8</accession>
<dbReference type="InterPro" id="IPR051213">
    <property type="entry name" value="START_lipid_transfer"/>
</dbReference>
<dbReference type="AlphaFoldDB" id="A0AAV1IIV8"/>
<proteinExistence type="predicted"/>
<dbReference type="GO" id="GO:0008289">
    <property type="term" value="F:lipid binding"/>
    <property type="evidence" value="ECO:0007669"/>
    <property type="project" value="InterPro"/>
</dbReference>